<dbReference type="RefSeq" id="WP_149296688.1">
    <property type="nucleotide sequence ID" value="NZ_VTWH01000001.1"/>
</dbReference>
<gene>
    <name evidence="2" type="ORF">FPY71_00865</name>
</gene>
<dbReference type="AlphaFoldDB" id="A0A5B0DY17"/>
<proteinExistence type="predicted"/>
<reference evidence="2 3" key="1">
    <citation type="submission" date="2019-08" db="EMBL/GenBank/DDBJ databases">
        <title>Aureimonas fodiniaquatilis sp. nov., isolated from a coal mine wastewater.</title>
        <authorList>
            <person name="Kim W."/>
        </authorList>
    </citation>
    <scope>NUCLEOTIDE SEQUENCE [LARGE SCALE GENOMIC DNA]</scope>
    <source>
        <strain evidence="2 3">CAU 1482</strain>
    </source>
</reference>
<accession>A0A5B0DY17</accession>
<dbReference type="Proteomes" id="UP000324738">
    <property type="component" value="Unassembled WGS sequence"/>
</dbReference>
<organism evidence="2 3">
    <name type="scientific">Aureimonas fodinaquatilis</name>
    <dbReference type="NCBI Taxonomy" id="2565783"/>
    <lineage>
        <taxon>Bacteria</taxon>
        <taxon>Pseudomonadati</taxon>
        <taxon>Pseudomonadota</taxon>
        <taxon>Alphaproteobacteria</taxon>
        <taxon>Hyphomicrobiales</taxon>
        <taxon>Aurantimonadaceae</taxon>
        <taxon>Aureimonas</taxon>
    </lineage>
</organism>
<evidence type="ECO:0000313" key="2">
    <source>
        <dbReference type="EMBL" id="KAA0971717.1"/>
    </source>
</evidence>
<feature type="region of interest" description="Disordered" evidence="1">
    <location>
        <begin position="1"/>
        <end position="20"/>
    </location>
</feature>
<evidence type="ECO:0000313" key="3">
    <source>
        <dbReference type="Proteomes" id="UP000324738"/>
    </source>
</evidence>
<evidence type="ECO:0000256" key="1">
    <source>
        <dbReference type="SAM" id="MobiDB-lite"/>
    </source>
</evidence>
<keyword evidence="3" id="KW-1185">Reference proteome</keyword>
<sequence length="71" mass="7916">MAGERNDSEIDSEMTSLAGQASRHCEMVKRTLGEWNGSMAELGEFFDTAGSFYLKLAEEASRITLARRKIN</sequence>
<protein>
    <submittedName>
        <fullName evidence="2">Uncharacterized protein</fullName>
    </submittedName>
</protein>
<comment type="caution">
    <text evidence="2">The sequence shown here is derived from an EMBL/GenBank/DDBJ whole genome shotgun (WGS) entry which is preliminary data.</text>
</comment>
<name>A0A5B0DY17_9HYPH</name>
<dbReference type="EMBL" id="VTWH01000001">
    <property type="protein sequence ID" value="KAA0971717.1"/>
    <property type="molecule type" value="Genomic_DNA"/>
</dbReference>